<dbReference type="EMBL" id="KN847494">
    <property type="protein sequence ID" value="KIW16560.1"/>
    <property type="molecule type" value="Genomic_DNA"/>
</dbReference>
<dbReference type="Proteomes" id="UP000053328">
    <property type="component" value="Unassembled WGS sequence"/>
</dbReference>
<name>A0A0D2BD94_9EURO</name>
<organism evidence="3 4">
    <name type="scientific">Exophiala spinifera</name>
    <dbReference type="NCBI Taxonomy" id="91928"/>
    <lineage>
        <taxon>Eukaryota</taxon>
        <taxon>Fungi</taxon>
        <taxon>Dikarya</taxon>
        <taxon>Ascomycota</taxon>
        <taxon>Pezizomycotina</taxon>
        <taxon>Eurotiomycetes</taxon>
        <taxon>Chaetothyriomycetidae</taxon>
        <taxon>Chaetothyriales</taxon>
        <taxon>Herpotrichiellaceae</taxon>
        <taxon>Exophiala</taxon>
    </lineage>
</organism>
<dbReference type="RefSeq" id="XP_016236776.1">
    <property type="nucleotide sequence ID" value="XM_016378099.1"/>
</dbReference>
<dbReference type="GO" id="GO:0003700">
    <property type="term" value="F:DNA-binding transcription factor activity"/>
    <property type="evidence" value="ECO:0007669"/>
    <property type="project" value="TreeGrafter"/>
</dbReference>
<evidence type="ECO:0000256" key="1">
    <source>
        <dbReference type="ARBA" id="ARBA00004123"/>
    </source>
</evidence>
<dbReference type="OrthoDB" id="416217at2759"/>
<sequence length="371" mass="41379">MSSRSSIVEPSRNPFGANFKQYLFRSDALTSAIMSMSAAYMEKMTYAWHYRAAALSFMQRDLRRQSYSVEMLAAMLFLGATECWFDAANSGSLHLRAASKVIIHIVKSGTKVPVFLTNFLCWFGTLASYVSDNDGQILSSSTTYALLTRGTPCSARKRSYTDIDPLVGNWGSLMPLVARVGIIVRQLRRGAHESELEKLIDRVETGLLEWGGLDETYLSEQSLCGGSSANGLTGHDYIAEAYRLSSLLALYSFCPGLLRKRVAMLRDGESTFDFLSRLANSIIVLLRRISVESPLWRVCSLPILSAGQLITKPSDRDFLRSVTNILKGKIRVPIILSVRKLLEDIWCRRDAGSDAWWMDILDESGTPVLIN</sequence>
<reference evidence="3 4" key="1">
    <citation type="submission" date="2015-01" db="EMBL/GenBank/DDBJ databases">
        <title>The Genome Sequence of Exophiala spinifera CBS89968.</title>
        <authorList>
            <consortium name="The Broad Institute Genomics Platform"/>
            <person name="Cuomo C."/>
            <person name="de Hoog S."/>
            <person name="Gorbushina A."/>
            <person name="Stielow B."/>
            <person name="Teixiera M."/>
            <person name="Abouelleil A."/>
            <person name="Chapman S.B."/>
            <person name="Priest M."/>
            <person name="Young S.K."/>
            <person name="Wortman J."/>
            <person name="Nusbaum C."/>
            <person name="Birren B."/>
        </authorList>
    </citation>
    <scope>NUCLEOTIDE SEQUENCE [LARGE SCALE GENOMIC DNA]</scope>
    <source>
        <strain evidence="3 4">CBS 89968</strain>
    </source>
</reference>
<dbReference type="InterPro" id="IPR021858">
    <property type="entry name" value="Fun_TF"/>
</dbReference>
<proteinExistence type="predicted"/>
<dbReference type="PANTHER" id="PTHR37534">
    <property type="entry name" value="TRANSCRIPTIONAL ACTIVATOR PROTEIN UGA3"/>
    <property type="match status" value="1"/>
</dbReference>
<protein>
    <submittedName>
        <fullName evidence="3">Uncharacterized protein</fullName>
    </submittedName>
</protein>
<dbReference type="AlphaFoldDB" id="A0A0D2BD94"/>
<dbReference type="VEuPathDB" id="FungiDB:PV08_03748"/>
<dbReference type="GeneID" id="27330831"/>
<evidence type="ECO:0000313" key="3">
    <source>
        <dbReference type="EMBL" id="KIW16560.1"/>
    </source>
</evidence>
<dbReference type="PANTHER" id="PTHR37534:SF15">
    <property type="entry name" value="ZN(II)2CYS6 TRANSCRIPTION FACTOR (EUROFUNG)"/>
    <property type="match status" value="1"/>
</dbReference>
<evidence type="ECO:0000256" key="2">
    <source>
        <dbReference type="ARBA" id="ARBA00023242"/>
    </source>
</evidence>
<keyword evidence="4" id="KW-1185">Reference proteome</keyword>
<gene>
    <name evidence="3" type="ORF">PV08_03748</name>
</gene>
<accession>A0A0D2BD94</accession>
<keyword evidence="2" id="KW-0539">Nucleus</keyword>
<comment type="subcellular location">
    <subcellularLocation>
        <location evidence="1">Nucleus</location>
    </subcellularLocation>
</comment>
<evidence type="ECO:0000313" key="4">
    <source>
        <dbReference type="Proteomes" id="UP000053328"/>
    </source>
</evidence>
<dbReference type="GO" id="GO:0005634">
    <property type="term" value="C:nucleus"/>
    <property type="evidence" value="ECO:0007669"/>
    <property type="project" value="UniProtKB-SubCell"/>
</dbReference>
<dbReference type="GO" id="GO:0045944">
    <property type="term" value="P:positive regulation of transcription by RNA polymerase II"/>
    <property type="evidence" value="ECO:0007669"/>
    <property type="project" value="TreeGrafter"/>
</dbReference>
<dbReference type="GO" id="GO:0000976">
    <property type="term" value="F:transcription cis-regulatory region binding"/>
    <property type="evidence" value="ECO:0007669"/>
    <property type="project" value="TreeGrafter"/>
</dbReference>
<dbReference type="Pfam" id="PF11951">
    <property type="entry name" value="Fungal_trans_2"/>
    <property type="match status" value="1"/>
</dbReference>
<dbReference type="HOGENOM" id="CLU_746036_0_0_1"/>